<dbReference type="InterPro" id="IPR014905">
    <property type="entry name" value="HIRAN"/>
</dbReference>
<evidence type="ECO:0000256" key="1">
    <source>
        <dbReference type="ARBA" id="ARBA00022723"/>
    </source>
</evidence>
<evidence type="ECO:0000256" key="2">
    <source>
        <dbReference type="ARBA" id="ARBA00022801"/>
    </source>
</evidence>
<sequence>MERIYFTIPGTGHYYGNEPFARGQKVYLYKEPENPFDSEAIRVELPGLGKVGYVANSVNTRIGESWSAGRLFDKISDGTVGIVRYVLQGGVVCSLKSKSLLNDTENED</sequence>
<dbReference type="AlphaFoldDB" id="A0A6A8MBF8"/>
<dbReference type="GO" id="GO:0003676">
    <property type="term" value="F:nucleic acid binding"/>
    <property type="evidence" value="ECO:0007669"/>
    <property type="project" value="InterPro"/>
</dbReference>
<reference evidence="4 5" key="1">
    <citation type="submission" date="2019-08" db="EMBL/GenBank/DDBJ databases">
        <title>In-depth cultivation of the pig gut microbiome towards novel bacterial diversity and tailored functional studies.</title>
        <authorList>
            <person name="Wylensek D."/>
            <person name="Hitch T.C.A."/>
            <person name="Clavel T."/>
        </authorList>
    </citation>
    <scope>NUCLEOTIDE SEQUENCE [LARGE SCALE GENOMIC DNA]</scope>
    <source>
        <strain evidence="4 5">Bifido-178-WT-2B</strain>
    </source>
</reference>
<feature type="domain" description="HIRAN" evidence="3">
    <location>
        <begin position="3"/>
        <end position="68"/>
    </location>
</feature>
<organism evidence="4 5">
    <name type="scientific">Lactobacillus porci</name>
    <dbReference type="NCBI Taxonomy" id="2012477"/>
    <lineage>
        <taxon>Bacteria</taxon>
        <taxon>Bacillati</taxon>
        <taxon>Bacillota</taxon>
        <taxon>Bacilli</taxon>
        <taxon>Lactobacillales</taxon>
        <taxon>Lactobacillaceae</taxon>
        <taxon>Lactobacillus</taxon>
    </lineage>
</organism>
<dbReference type="Gene3D" id="3.30.70.2330">
    <property type="match status" value="1"/>
</dbReference>
<dbReference type="RefSeq" id="WP_154547714.1">
    <property type="nucleotide sequence ID" value="NZ_VUMX01000006.1"/>
</dbReference>
<keyword evidence="5" id="KW-1185">Reference proteome</keyword>
<dbReference type="Proteomes" id="UP000438120">
    <property type="component" value="Unassembled WGS sequence"/>
</dbReference>
<gene>
    <name evidence="4" type="ORF">FYJ62_03335</name>
</gene>
<dbReference type="GO" id="GO:0016818">
    <property type="term" value="F:hydrolase activity, acting on acid anhydrides, in phosphorus-containing anhydrides"/>
    <property type="evidence" value="ECO:0007669"/>
    <property type="project" value="InterPro"/>
</dbReference>
<evidence type="ECO:0000259" key="3">
    <source>
        <dbReference type="Pfam" id="PF08797"/>
    </source>
</evidence>
<dbReference type="EMBL" id="VUMX01000006">
    <property type="protein sequence ID" value="MST86694.1"/>
    <property type="molecule type" value="Genomic_DNA"/>
</dbReference>
<proteinExistence type="predicted"/>
<comment type="caution">
    <text evidence="4">The sequence shown here is derived from an EMBL/GenBank/DDBJ whole genome shotgun (WGS) entry which is preliminary data.</text>
</comment>
<dbReference type="OrthoDB" id="2988931at2"/>
<evidence type="ECO:0000313" key="5">
    <source>
        <dbReference type="Proteomes" id="UP000438120"/>
    </source>
</evidence>
<keyword evidence="2" id="KW-0378">Hydrolase</keyword>
<dbReference type="GO" id="GO:0008270">
    <property type="term" value="F:zinc ion binding"/>
    <property type="evidence" value="ECO:0007669"/>
    <property type="project" value="InterPro"/>
</dbReference>
<name>A0A6A8MBF8_9LACO</name>
<keyword evidence="1" id="KW-0479">Metal-binding</keyword>
<protein>
    <submittedName>
        <fullName evidence="4">HIRAN domain-containing protein</fullName>
    </submittedName>
</protein>
<accession>A0A6A8MBF8</accession>
<evidence type="ECO:0000313" key="4">
    <source>
        <dbReference type="EMBL" id="MST86694.1"/>
    </source>
</evidence>
<dbReference type="Pfam" id="PF08797">
    <property type="entry name" value="HIRAN"/>
    <property type="match status" value="1"/>
</dbReference>